<proteinExistence type="predicted"/>
<reference evidence="1" key="2">
    <citation type="submission" date="2015-06" db="UniProtKB">
        <authorList>
            <consortium name="EnsemblPlants"/>
        </authorList>
    </citation>
    <scope>IDENTIFICATION</scope>
</reference>
<organism evidence="1 2">
    <name type="scientific">Brassica oleracea var. oleracea</name>
    <dbReference type="NCBI Taxonomy" id="109376"/>
    <lineage>
        <taxon>Eukaryota</taxon>
        <taxon>Viridiplantae</taxon>
        <taxon>Streptophyta</taxon>
        <taxon>Embryophyta</taxon>
        <taxon>Tracheophyta</taxon>
        <taxon>Spermatophyta</taxon>
        <taxon>Magnoliopsida</taxon>
        <taxon>eudicotyledons</taxon>
        <taxon>Gunneridae</taxon>
        <taxon>Pentapetalae</taxon>
        <taxon>rosids</taxon>
        <taxon>malvids</taxon>
        <taxon>Brassicales</taxon>
        <taxon>Brassicaceae</taxon>
        <taxon>Brassiceae</taxon>
        <taxon>Brassica</taxon>
    </lineage>
</organism>
<dbReference type="Gramene" id="Bo12579s010.1">
    <property type="protein sequence ID" value="Bo12579s010.1"/>
    <property type="gene ID" value="Bo12579s010"/>
</dbReference>
<evidence type="ECO:0000313" key="2">
    <source>
        <dbReference type="Proteomes" id="UP000032141"/>
    </source>
</evidence>
<dbReference type="Proteomes" id="UP000032141">
    <property type="component" value="Unassembled WGS sequence"/>
</dbReference>
<dbReference type="AlphaFoldDB" id="A0A0D2ZZF4"/>
<protein>
    <submittedName>
        <fullName evidence="1">Uncharacterized protein</fullName>
    </submittedName>
</protein>
<reference evidence="1" key="1">
    <citation type="journal article" date="2014" name="Genome Biol.">
        <title>Transcriptome and methylome profiling reveals relics of genome dominance in the mesopolyploid Brassica oleracea.</title>
        <authorList>
            <person name="Parkin I.A."/>
            <person name="Koh C."/>
            <person name="Tang H."/>
            <person name="Robinson S.J."/>
            <person name="Kagale S."/>
            <person name="Clarke W.E."/>
            <person name="Town C.D."/>
            <person name="Nixon J."/>
            <person name="Krishnakumar V."/>
            <person name="Bidwell S.L."/>
            <person name="Denoeud F."/>
            <person name="Belcram H."/>
            <person name="Links M.G."/>
            <person name="Just J."/>
            <person name="Clarke C."/>
            <person name="Bender T."/>
            <person name="Huebert T."/>
            <person name="Mason A.S."/>
            <person name="Pires J.C."/>
            <person name="Barker G."/>
            <person name="Moore J."/>
            <person name="Walley P.G."/>
            <person name="Manoli S."/>
            <person name="Batley J."/>
            <person name="Edwards D."/>
            <person name="Nelson M.N."/>
            <person name="Wang X."/>
            <person name="Paterson A.H."/>
            <person name="King G."/>
            <person name="Bancroft I."/>
            <person name="Chalhoub B."/>
            <person name="Sharpe A.G."/>
        </authorList>
    </citation>
    <scope>NUCLEOTIDE SEQUENCE [LARGE SCALE GENOMIC DNA]</scope>
    <source>
        <strain evidence="1">cv. TO1000</strain>
    </source>
</reference>
<dbReference type="HOGENOM" id="CLU_2691234_0_0_1"/>
<dbReference type="PANTHER" id="PTHR45786">
    <property type="entry name" value="DNA BINDING PROTEIN-LIKE"/>
    <property type="match status" value="1"/>
</dbReference>
<evidence type="ECO:0000313" key="1">
    <source>
        <dbReference type="EnsemblPlants" id="Bo12579s010.1"/>
    </source>
</evidence>
<keyword evidence="2" id="KW-1185">Reference proteome</keyword>
<dbReference type="OMA" id="EMFDSHN"/>
<sequence length="74" mass="8644">MLRKMLNEVNPYVKQFRSAKDRFRTDPDDAFHMRIVSDRLQDGRTYNTPTATEVAALIPGDFNLDMNNRDIVLQ</sequence>
<name>A0A0D2ZZF4_BRAOL</name>
<dbReference type="STRING" id="109376.A0A0D2ZZF4"/>
<dbReference type="PANTHER" id="PTHR45786:SF66">
    <property type="entry name" value="HOOK MOTIF PROTEIN, PUTATIVE-RELATED"/>
    <property type="match status" value="1"/>
</dbReference>
<accession>A0A0D2ZZF4</accession>
<dbReference type="EnsemblPlants" id="Bo12579s010.1">
    <property type="protein sequence ID" value="Bo12579s010.1"/>
    <property type="gene ID" value="Bo12579s010"/>
</dbReference>
<dbReference type="eggNOG" id="KOG0987">
    <property type="taxonomic scope" value="Eukaryota"/>
</dbReference>